<dbReference type="Proteomes" id="UP001328107">
    <property type="component" value="Unassembled WGS sequence"/>
</dbReference>
<feature type="non-terminal residue" evidence="2">
    <location>
        <position position="159"/>
    </location>
</feature>
<accession>A0AAN5D3V9</accession>
<feature type="region of interest" description="Disordered" evidence="1">
    <location>
        <begin position="1"/>
        <end position="44"/>
    </location>
</feature>
<reference evidence="3" key="1">
    <citation type="submission" date="2022-10" db="EMBL/GenBank/DDBJ databases">
        <title>Genome assembly of Pristionchus species.</title>
        <authorList>
            <person name="Yoshida K."/>
            <person name="Sommer R.J."/>
        </authorList>
    </citation>
    <scope>NUCLEOTIDE SEQUENCE [LARGE SCALE GENOMIC DNA]</scope>
    <source>
        <strain evidence="3">RS5460</strain>
    </source>
</reference>
<feature type="compositionally biased region" description="Basic and acidic residues" evidence="1">
    <location>
        <begin position="1"/>
        <end position="21"/>
    </location>
</feature>
<protein>
    <submittedName>
        <fullName evidence="2">Uncharacterized protein</fullName>
    </submittedName>
</protein>
<organism evidence="2 3">
    <name type="scientific">Pristionchus mayeri</name>
    <dbReference type="NCBI Taxonomy" id="1317129"/>
    <lineage>
        <taxon>Eukaryota</taxon>
        <taxon>Metazoa</taxon>
        <taxon>Ecdysozoa</taxon>
        <taxon>Nematoda</taxon>
        <taxon>Chromadorea</taxon>
        <taxon>Rhabditida</taxon>
        <taxon>Rhabditina</taxon>
        <taxon>Diplogasteromorpha</taxon>
        <taxon>Diplogasteroidea</taxon>
        <taxon>Neodiplogasteridae</taxon>
        <taxon>Pristionchus</taxon>
    </lineage>
</organism>
<sequence>HVEPKRRRETESSQSGERVDDNADDEEESSEGDEYNAFEDDELSQVAPEHEHLKADVREAARTFRSLEDELGIPSVQIEVRSCVSGRKCSVALTLNVSNLPDMVRHLWELGTALSVSVIIDDVDKAEFRACDRLPIVLARLDSEKPSKFPVGECLMNVS</sequence>
<keyword evidence="3" id="KW-1185">Reference proteome</keyword>
<evidence type="ECO:0000256" key="1">
    <source>
        <dbReference type="SAM" id="MobiDB-lite"/>
    </source>
</evidence>
<feature type="compositionally biased region" description="Acidic residues" evidence="1">
    <location>
        <begin position="22"/>
        <end position="43"/>
    </location>
</feature>
<comment type="caution">
    <text evidence="2">The sequence shown here is derived from an EMBL/GenBank/DDBJ whole genome shotgun (WGS) entry which is preliminary data.</text>
</comment>
<feature type="non-terminal residue" evidence="2">
    <location>
        <position position="1"/>
    </location>
</feature>
<gene>
    <name evidence="2" type="ORF">PMAYCL1PPCAC_25802</name>
</gene>
<dbReference type="EMBL" id="BTRK01000005">
    <property type="protein sequence ID" value="GMR55607.1"/>
    <property type="molecule type" value="Genomic_DNA"/>
</dbReference>
<dbReference type="AlphaFoldDB" id="A0AAN5D3V9"/>
<evidence type="ECO:0000313" key="3">
    <source>
        <dbReference type="Proteomes" id="UP001328107"/>
    </source>
</evidence>
<proteinExistence type="predicted"/>
<evidence type="ECO:0000313" key="2">
    <source>
        <dbReference type="EMBL" id="GMR55607.1"/>
    </source>
</evidence>
<name>A0AAN5D3V9_9BILA</name>